<reference evidence="1 2" key="2">
    <citation type="submission" date="2018-11" db="EMBL/GenBank/DDBJ databases">
        <authorList>
            <consortium name="Pathogen Informatics"/>
        </authorList>
    </citation>
    <scope>NUCLEOTIDE SEQUENCE [LARGE SCALE GENOMIC DNA]</scope>
</reference>
<evidence type="ECO:0000313" key="1">
    <source>
        <dbReference type="EMBL" id="VDO02395.1"/>
    </source>
</evidence>
<protein>
    <submittedName>
        <fullName evidence="3">GDNF domain-containing protein</fullName>
    </submittedName>
</protein>
<dbReference type="EMBL" id="UZAE01007334">
    <property type="protein sequence ID" value="VDO02395.1"/>
    <property type="molecule type" value="Genomic_DNA"/>
</dbReference>
<gene>
    <name evidence="1" type="ORF">HNAJ_LOCUS6535</name>
</gene>
<name>A0A0R3THJ8_RODNA</name>
<sequence>MPVTVCIDEDIEKSAACDSSLSTLKRVQVVTAPCGKKSAACDSSLWKACMQLVTAPCGRPVCKAVTAPCERPVCKRLHFDRAFPYLTFHDLCLLNVFIQFSMLCLKPIFPNFRNSFSFQTKSYADLKSSKAD</sequence>
<dbReference type="Proteomes" id="UP000278807">
    <property type="component" value="Unassembled WGS sequence"/>
</dbReference>
<organism evidence="3">
    <name type="scientific">Rodentolepis nana</name>
    <name type="common">Dwarf tapeworm</name>
    <name type="synonym">Hymenolepis nana</name>
    <dbReference type="NCBI Taxonomy" id="102285"/>
    <lineage>
        <taxon>Eukaryota</taxon>
        <taxon>Metazoa</taxon>
        <taxon>Spiralia</taxon>
        <taxon>Lophotrochozoa</taxon>
        <taxon>Platyhelminthes</taxon>
        <taxon>Cestoda</taxon>
        <taxon>Eucestoda</taxon>
        <taxon>Cyclophyllidea</taxon>
        <taxon>Hymenolepididae</taxon>
        <taxon>Rodentolepis</taxon>
    </lineage>
</organism>
<evidence type="ECO:0000313" key="3">
    <source>
        <dbReference type="WBParaSite" id="HNAJ_0000653901-mRNA-1"/>
    </source>
</evidence>
<accession>A0A0R3THJ8</accession>
<dbReference type="WBParaSite" id="HNAJ_0000653901-mRNA-1">
    <property type="protein sequence ID" value="HNAJ_0000653901-mRNA-1"/>
    <property type="gene ID" value="HNAJ_0000653901"/>
</dbReference>
<proteinExistence type="predicted"/>
<evidence type="ECO:0000313" key="2">
    <source>
        <dbReference type="Proteomes" id="UP000278807"/>
    </source>
</evidence>
<keyword evidence="2" id="KW-1185">Reference proteome</keyword>
<dbReference type="AlphaFoldDB" id="A0A0R3THJ8"/>
<reference evidence="3" key="1">
    <citation type="submission" date="2017-02" db="UniProtKB">
        <authorList>
            <consortium name="WormBaseParasite"/>
        </authorList>
    </citation>
    <scope>IDENTIFICATION</scope>
</reference>